<dbReference type="PANTHER" id="PTHR30136">
    <property type="entry name" value="HELIX-TURN-HELIX TRANSCRIPTIONAL REGULATOR, ICLR FAMILY"/>
    <property type="match status" value="1"/>
</dbReference>
<dbReference type="Proteomes" id="UP001226577">
    <property type="component" value="Unassembled WGS sequence"/>
</dbReference>
<comment type="caution">
    <text evidence="6">The sequence shown here is derived from an EMBL/GenBank/DDBJ whole genome shotgun (WGS) entry which is preliminary data.</text>
</comment>
<dbReference type="Gene3D" id="1.10.10.10">
    <property type="entry name" value="Winged helix-like DNA-binding domain superfamily/Winged helix DNA-binding domain"/>
    <property type="match status" value="1"/>
</dbReference>
<evidence type="ECO:0000256" key="2">
    <source>
        <dbReference type="ARBA" id="ARBA00023125"/>
    </source>
</evidence>
<feature type="domain" description="IclR-ED" evidence="5">
    <location>
        <begin position="70"/>
        <end position="253"/>
    </location>
</feature>
<gene>
    <name evidence="6" type="ORF">J2X98_002839</name>
</gene>
<proteinExistence type="predicted"/>
<evidence type="ECO:0000256" key="3">
    <source>
        <dbReference type="ARBA" id="ARBA00023163"/>
    </source>
</evidence>
<dbReference type="InterPro" id="IPR014757">
    <property type="entry name" value="Tscrpt_reg_IclR_C"/>
</dbReference>
<evidence type="ECO:0000256" key="1">
    <source>
        <dbReference type="ARBA" id="ARBA00023015"/>
    </source>
</evidence>
<dbReference type="Pfam" id="PF01614">
    <property type="entry name" value="IclR_C"/>
    <property type="match status" value="1"/>
</dbReference>
<protein>
    <submittedName>
        <fullName evidence="6">IclR family pca regulon transcriptional regulator</fullName>
    </submittedName>
</protein>
<accession>A0ABT9RVH6</accession>
<dbReference type="SUPFAM" id="SSF46785">
    <property type="entry name" value="Winged helix' DNA-binding domain"/>
    <property type="match status" value="1"/>
</dbReference>
<keyword evidence="7" id="KW-1185">Reference proteome</keyword>
<dbReference type="SUPFAM" id="SSF55781">
    <property type="entry name" value="GAF domain-like"/>
    <property type="match status" value="1"/>
</dbReference>
<dbReference type="InterPro" id="IPR036390">
    <property type="entry name" value="WH_DNA-bd_sf"/>
</dbReference>
<evidence type="ECO:0000259" key="5">
    <source>
        <dbReference type="PROSITE" id="PS51078"/>
    </source>
</evidence>
<sequence length="270" mass="29093">MEEQAGYFVKSVEKAFDVLLAFTPDQPRLTVSQVAARTDMTRASARRFLLTLADLGYLRADGPAFELTARSLDVGRSYLAALTLPRVAEPHLRDLAAELNETTSLCILDGGDVVYVACIPSPRLLSVSITVGTRFPAWATSMGRVLLAGLPAPQLEDYLHSVRLQRYTDRSIGSVEDLRAEVEAARTRGWAMVSQELEEGLRGVAVPVLRGHEVVAAANVSLQTHRAAAQDIEASVLPQLMEAARRIALDYGGPVPKAAPATPKAGRAAH</sequence>
<dbReference type="Pfam" id="PF09339">
    <property type="entry name" value="HTH_IclR"/>
    <property type="match status" value="1"/>
</dbReference>
<evidence type="ECO:0000313" key="6">
    <source>
        <dbReference type="EMBL" id="MDP9889234.1"/>
    </source>
</evidence>
<dbReference type="InterPro" id="IPR005471">
    <property type="entry name" value="Tscrpt_reg_IclR_N"/>
</dbReference>
<reference evidence="6 7" key="1">
    <citation type="submission" date="2023-07" db="EMBL/GenBank/DDBJ databases">
        <title>Sorghum-associated microbial communities from plants grown in Nebraska, USA.</title>
        <authorList>
            <person name="Schachtman D."/>
        </authorList>
    </citation>
    <scope>NUCLEOTIDE SEQUENCE [LARGE SCALE GENOMIC DNA]</scope>
    <source>
        <strain evidence="6 7">CC222</strain>
    </source>
</reference>
<dbReference type="InterPro" id="IPR050707">
    <property type="entry name" value="HTH_MetabolicPath_Reg"/>
</dbReference>
<dbReference type="PROSITE" id="PS50890">
    <property type="entry name" value="PUA"/>
    <property type="match status" value="1"/>
</dbReference>
<name>A0ABT9RVH6_9MICC</name>
<dbReference type="PROSITE" id="PS51077">
    <property type="entry name" value="HTH_ICLR"/>
    <property type="match status" value="1"/>
</dbReference>
<dbReference type="PANTHER" id="PTHR30136:SF34">
    <property type="entry name" value="TRANSCRIPTIONAL REGULATOR"/>
    <property type="match status" value="1"/>
</dbReference>
<keyword evidence="3" id="KW-0804">Transcription</keyword>
<evidence type="ECO:0000259" key="4">
    <source>
        <dbReference type="PROSITE" id="PS51077"/>
    </source>
</evidence>
<keyword evidence="1" id="KW-0805">Transcription regulation</keyword>
<dbReference type="InterPro" id="IPR029016">
    <property type="entry name" value="GAF-like_dom_sf"/>
</dbReference>
<dbReference type="RefSeq" id="WP_307309332.1">
    <property type="nucleotide sequence ID" value="NZ_JAUSRE010000014.1"/>
</dbReference>
<dbReference type="PROSITE" id="PS51078">
    <property type="entry name" value="ICLR_ED"/>
    <property type="match status" value="1"/>
</dbReference>
<organism evidence="6 7">
    <name type="scientific">Pseudarthrobacter enclensis</name>
    <dbReference type="NCBI Taxonomy" id="993070"/>
    <lineage>
        <taxon>Bacteria</taxon>
        <taxon>Bacillati</taxon>
        <taxon>Actinomycetota</taxon>
        <taxon>Actinomycetes</taxon>
        <taxon>Micrococcales</taxon>
        <taxon>Micrococcaceae</taxon>
        <taxon>Pseudarthrobacter</taxon>
    </lineage>
</organism>
<dbReference type="Gene3D" id="3.30.450.40">
    <property type="match status" value="1"/>
</dbReference>
<feature type="domain" description="HTH iclR-type" evidence="4">
    <location>
        <begin position="9"/>
        <end position="69"/>
    </location>
</feature>
<dbReference type="EMBL" id="JAUSRE010000014">
    <property type="protein sequence ID" value="MDP9889234.1"/>
    <property type="molecule type" value="Genomic_DNA"/>
</dbReference>
<keyword evidence="2" id="KW-0238">DNA-binding</keyword>
<dbReference type="InterPro" id="IPR036388">
    <property type="entry name" value="WH-like_DNA-bd_sf"/>
</dbReference>
<dbReference type="SMART" id="SM00346">
    <property type="entry name" value="HTH_ICLR"/>
    <property type="match status" value="1"/>
</dbReference>
<evidence type="ECO:0000313" key="7">
    <source>
        <dbReference type="Proteomes" id="UP001226577"/>
    </source>
</evidence>